<name>A0A1W6FZU9_9BETA</name>
<protein>
    <submittedName>
        <fullName evidence="1">Uncharacterized protein</fullName>
    </submittedName>
</protein>
<dbReference type="EMBL" id="MF511175">
    <property type="protein sequence ID" value="AVQ94232.2"/>
    <property type="molecule type" value="Genomic_DNA"/>
</dbReference>
<sequence length="54" mass="6241">MAKPIKNIDVVFFLKKISMNHSHDVAIVWTMIIVYRDVCVNDVLPRFEILSPSP</sequence>
<reference evidence="1" key="1">
    <citation type="submission" date="2017-07" db="EMBL/GenBank/DDBJ databases">
        <title>A rash of human herpesvirus 6 genomes.</title>
        <authorList>
            <person name="Greninger A.L."/>
            <person name="Hall Sedlak R."/>
            <person name="Roychoudhury P."/>
            <person name="Xie H."/>
            <person name="Guan J."/>
            <person name="Peddu V."/>
            <person name="Huang M.-L."/>
            <person name="Cook L."/>
            <person name="Yoshikawa T."/>
            <person name="Caserta M."/>
            <person name="Hill J.A."/>
            <person name="Jerome K.R."/>
        </authorList>
    </citation>
    <scope>NUCLEOTIDE SEQUENCE</scope>
    <source>
        <strain evidence="1">02-543-S1a</strain>
    </source>
</reference>
<organism evidence="1">
    <name type="scientific">Human betaherpesvirus 6</name>
    <dbReference type="NCBI Taxonomy" id="10368"/>
    <lineage>
        <taxon>Viruses</taxon>
        <taxon>Duplodnaviria</taxon>
        <taxon>Heunggongvirae</taxon>
        <taxon>Peploviricota</taxon>
        <taxon>Herviviricetes</taxon>
        <taxon>Herpesvirales</taxon>
        <taxon>Orthoherpesviridae</taxon>
        <taxon>Betaherpesvirinae</taxon>
        <taxon>Roseolovirus</taxon>
    </lineage>
</organism>
<proteinExistence type="predicted"/>
<accession>A0A1W6FZU9</accession>
<evidence type="ECO:0000313" key="1">
    <source>
        <dbReference type="EMBL" id="AVQ94232.2"/>
    </source>
</evidence>